<dbReference type="SUPFAM" id="SSF54897">
    <property type="entry name" value="Protease propeptides/inhibitors"/>
    <property type="match status" value="1"/>
</dbReference>
<comment type="caution">
    <text evidence="10">The sequence shown here is derived from an EMBL/GenBank/DDBJ whole genome shotgun (WGS) entry which is preliminary data.</text>
</comment>
<dbReference type="InterPro" id="IPR003146">
    <property type="entry name" value="M14A_act_pep"/>
</dbReference>
<dbReference type="GO" id="GO:0005615">
    <property type="term" value="C:extracellular space"/>
    <property type="evidence" value="ECO:0007669"/>
    <property type="project" value="TreeGrafter"/>
</dbReference>
<dbReference type="PANTHER" id="PTHR11705">
    <property type="entry name" value="PROTEASE FAMILY M14 CARBOXYPEPTIDASE A,B"/>
    <property type="match status" value="1"/>
</dbReference>
<sequence>MARVTSPLFLLLSIAFGVLAEQQLRFEGYQLLAVFSRDHEDVKFLNDLGETYVDLDFWRDPVPQQNATVLVPPTLLGPVKTKLTSRGITFVILSDDVQSIVDAGSARTPQEEVDRKRQISNAIIDHYNYHTYNTILSYLQALKNRYTNNVELSNLNYVTHEGRVVALVK</sequence>
<keyword evidence="7" id="KW-0482">Metalloprotease</keyword>
<keyword evidence="8" id="KW-0732">Signal</keyword>
<gene>
    <name evidence="10" type="ORF">GSLYS_00019360001</name>
</gene>
<dbReference type="AlphaFoldDB" id="A0AAV2IG10"/>
<reference evidence="10 11" key="1">
    <citation type="submission" date="2024-04" db="EMBL/GenBank/DDBJ databases">
        <authorList>
            <consortium name="Genoscope - CEA"/>
            <person name="William W."/>
        </authorList>
    </citation>
    <scope>NUCLEOTIDE SEQUENCE [LARGE SCALE GENOMIC DNA]</scope>
</reference>
<evidence type="ECO:0000256" key="5">
    <source>
        <dbReference type="ARBA" id="ARBA00022801"/>
    </source>
</evidence>
<evidence type="ECO:0000256" key="7">
    <source>
        <dbReference type="ARBA" id="ARBA00023049"/>
    </source>
</evidence>
<dbReference type="GO" id="GO:0006508">
    <property type="term" value="P:proteolysis"/>
    <property type="evidence" value="ECO:0007669"/>
    <property type="project" value="UniProtKB-KW"/>
</dbReference>
<evidence type="ECO:0000256" key="4">
    <source>
        <dbReference type="ARBA" id="ARBA00022723"/>
    </source>
</evidence>
<accession>A0AAV2IG10</accession>
<dbReference type="Gene3D" id="3.30.70.340">
    <property type="entry name" value="Metallocarboxypeptidase-like"/>
    <property type="match status" value="1"/>
</dbReference>
<comment type="similarity">
    <text evidence="1">Belongs to the peptidase M14 family.</text>
</comment>
<proteinExistence type="inferred from homology"/>
<keyword evidence="5" id="KW-0378">Hydrolase</keyword>
<feature type="domain" description="Carboxypeptidase activation peptide" evidence="9">
    <location>
        <begin position="34"/>
        <end position="103"/>
    </location>
</feature>
<evidence type="ECO:0000313" key="10">
    <source>
        <dbReference type="EMBL" id="CAL1545983.1"/>
    </source>
</evidence>
<organism evidence="10 11">
    <name type="scientific">Lymnaea stagnalis</name>
    <name type="common">Great pond snail</name>
    <name type="synonym">Helix stagnalis</name>
    <dbReference type="NCBI Taxonomy" id="6523"/>
    <lineage>
        <taxon>Eukaryota</taxon>
        <taxon>Metazoa</taxon>
        <taxon>Spiralia</taxon>
        <taxon>Lophotrochozoa</taxon>
        <taxon>Mollusca</taxon>
        <taxon>Gastropoda</taxon>
        <taxon>Heterobranchia</taxon>
        <taxon>Euthyneura</taxon>
        <taxon>Panpulmonata</taxon>
        <taxon>Hygrophila</taxon>
        <taxon>Lymnaeoidea</taxon>
        <taxon>Lymnaeidae</taxon>
        <taxon>Lymnaea</taxon>
    </lineage>
</organism>
<evidence type="ECO:0000256" key="8">
    <source>
        <dbReference type="SAM" id="SignalP"/>
    </source>
</evidence>
<keyword evidence="6" id="KW-0862">Zinc</keyword>
<keyword evidence="4" id="KW-0479">Metal-binding</keyword>
<feature type="signal peptide" evidence="8">
    <location>
        <begin position="1"/>
        <end position="20"/>
    </location>
</feature>
<evidence type="ECO:0000256" key="1">
    <source>
        <dbReference type="ARBA" id="ARBA00005988"/>
    </source>
</evidence>
<feature type="chain" id="PRO_5043797015" description="Carboxypeptidase activation peptide domain-containing protein" evidence="8">
    <location>
        <begin position="21"/>
        <end position="169"/>
    </location>
</feature>
<name>A0AAV2IG10_LYMST</name>
<dbReference type="GO" id="GO:0046872">
    <property type="term" value="F:metal ion binding"/>
    <property type="evidence" value="ECO:0007669"/>
    <property type="project" value="UniProtKB-KW"/>
</dbReference>
<dbReference type="EMBL" id="CAXITT010000757">
    <property type="protein sequence ID" value="CAL1545983.1"/>
    <property type="molecule type" value="Genomic_DNA"/>
</dbReference>
<dbReference type="InterPro" id="IPR036990">
    <property type="entry name" value="M14A-like_propep"/>
</dbReference>
<evidence type="ECO:0000256" key="2">
    <source>
        <dbReference type="ARBA" id="ARBA00022645"/>
    </source>
</evidence>
<evidence type="ECO:0000256" key="3">
    <source>
        <dbReference type="ARBA" id="ARBA00022670"/>
    </source>
</evidence>
<keyword evidence="2" id="KW-0121">Carboxypeptidase</keyword>
<keyword evidence="3" id="KW-0645">Protease</keyword>
<evidence type="ECO:0000259" key="9">
    <source>
        <dbReference type="Pfam" id="PF02244"/>
    </source>
</evidence>
<keyword evidence="11" id="KW-1185">Reference proteome</keyword>
<feature type="non-terminal residue" evidence="10">
    <location>
        <position position="169"/>
    </location>
</feature>
<dbReference type="Pfam" id="PF02244">
    <property type="entry name" value="Propep_M14"/>
    <property type="match status" value="1"/>
</dbReference>
<evidence type="ECO:0000256" key="6">
    <source>
        <dbReference type="ARBA" id="ARBA00022833"/>
    </source>
</evidence>
<dbReference type="Proteomes" id="UP001497497">
    <property type="component" value="Unassembled WGS sequence"/>
</dbReference>
<evidence type="ECO:0000313" key="11">
    <source>
        <dbReference type="Proteomes" id="UP001497497"/>
    </source>
</evidence>
<dbReference type="GO" id="GO:0004181">
    <property type="term" value="F:metallocarboxypeptidase activity"/>
    <property type="evidence" value="ECO:0007669"/>
    <property type="project" value="TreeGrafter"/>
</dbReference>
<protein>
    <recommendedName>
        <fullName evidence="9">Carboxypeptidase activation peptide domain-containing protein</fullName>
    </recommendedName>
</protein>
<dbReference type="PANTHER" id="PTHR11705:SF143">
    <property type="entry name" value="SLL0236 PROTEIN"/>
    <property type="match status" value="1"/>
</dbReference>